<dbReference type="InParanoid" id="E4XYU0"/>
<name>E4XYU0_OIKDI</name>
<gene>
    <name evidence="1" type="ORF">GSOID_T00009882001</name>
</gene>
<evidence type="ECO:0000313" key="2">
    <source>
        <dbReference type="Proteomes" id="UP000001307"/>
    </source>
</evidence>
<dbReference type="Proteomes" id="UP000001307">
    <property type="component" value="Unassembled WGS sequence"/>
</dbReference>
<accession>E4XYU0</accession>
<proteinExistence type="predicted"/>
<dbReference type="EMBL" id="FN653352">
    <property type="protein sequence ID" value="CBY14802.1"/>
    <property type="molecule type" value="Genomic_DNA"/>
</dbReference>
<sequence>MKISTFSLFSLNAFAEQATNSAAIDAKIAELSPIVIAGEWKCEKIEKTEKRMLAKCVAVCPDFDGTFNYLRKIYHSAMFKRASAKIVARHGEAEIVTEQIKGTLSCWDEVETFMTPAFMEENHQVRRGKWSCLAKENGSVFCRNKCNDSGEVRVTAKMDQRGMDFSKAKPYSKRACIDE</sequence>
<protein>
    <submittedName>
        <fullName evidence="1">Uncharacterized protein</fullName>
    </submittedName>
</protein>
<keyword evidence="2" id="KW-1185">Reference proteome</keyword>
<reference evidence="1" key="1">
    <citation type="journal article" date="2010" name="Science">
        <title>Plasticity of animal genome architecture unmasked by rapid evolution of a pelagic tunicate.</title>
        <authorList>
            <person name="Denoeud F."/>
            <person name="Henriet S."/>
            <person name="Mungpakdee S."/>
            <person name="Aury J.M."/>
            <person name="Da Silva C."/>
            <person name="Brinkmann H."/>
            <person name="Mikhaleva J."/>
            <person name="Olsen L.C."/>
            <person name="Jubin C."/>
            <person name="Canestro C."/>
            <person name="Bouquet J.M."/>
            <person name="Danks G."/>
            <person name="Poulain J."/>
            <person name="Campsteijn C."/>
            <person name="Adamski M."/>
            <person name="Cross I."/>
            <person name="Yadetie F."/>
            <person name="Muffato M."/>
            <person name="Louis A."/>
            <person name="Butcher S."/>
            <person name="Tsagkogeorga G."/>
            <person name="Konrad A."/>
            <person name="Singh S."/>
            <person name="Jensen M.F."/>
            <person name="Cong E.H."/>
            <person name="Eikeseth-Otteraa H."/>
            <person name="Noel B."/>
            <person name="Anthouard V."/>
            <person name="Porcel B.M."/>
            <person name="Kachouri-Lafond R."/>
            <person name="Nishino A."/>
            <person name="Ugolini M."/>
            <person name="Chourrout P."/>
            <person name="Nishida H."/>
            <person name="Aasland R."/>
            <person name="Huzurbazar S."/>
            <person name="Westhof E."/>
            <person name="Delsuc F."/>
            <person name="Lehrach H."/>
            <person name="Reinhardt R."/>
            <person name="Weissenbach J."/>
            <person name="Roy S.W."/>
            <person name="Artiguenave F."/>
            <person name="Postlethwait J.H."/>
            <person name="Manak J.R."/>
            <person name="Thompson E.M."/>
            <person name="Jaillon O."/>
            <person name="Du Pasquier L."/>
            <person name="Boudinot P."/>
            <person name="Liberles D.A."/>
            <person name="Volff J.N."/>
            <person name="Philippe H."/>
            <person name="Lenhard B."/>
            <person name="Roest Crollius H."/>
            <person name="Wincker P."/>
            <person name="Chourrout D."/>
        </authorList>
    </citation>
    <scope>NUCLEOTIDE SEQUENCE [LARGE SCALE GENOMIC DNA]</scope>
</reference>
<evidence type="ECO:0000313" key="1">
    <source>
        <dbReference type="EMBL" id="CBY14802.1"/>
    </source>
</evidence>
<dbReference type="OrthoDB" id="10091983at2759"/>
<organism evidence="1">
    <name type="scientific">Oikopleura dioica</name>
    <name type="common">Tunicate</name>
    <dbReference type="NCBI Taxonomy" id="34765"/>
    <lineage>
        <taxon>Eukaryota</taxon>
        <taxon>Metazoa</taxon>
        <taxon>Chordata</taxon>
        <taxon>Tunicata</taxon>
        <taxon>Appendicularia</taxon>
        <taxon>Copelata</taxon>
        <taxon>Oikopleuridae</taxon>
        <taxon>Oikopleura</taxon>
    </lineage>
</organism>
<dbReference type="AlphaFoldDB" id="E4XYU0"/>